<sequence length="103" mass="11739">MESEEMLAGGLTEPRPATPEIQEIANKVKPQLEEKTKKTYEKFEAIIYRSQVVAGTNYYIKVHLGGNSYVHIKVFKSLPYQNKPLELSGYQVDKTKDDELTGF</sequence>
<reference evidence="8" key="2">
    <citation type="submission" date="2020-01" db="UniProtKB">
        <authorList>
            <consortium name="Ensembl"/>
        </authorList>
    </citation>
    <scope>IDENTIFICATION</scope>
</reference>
<dbReference type="SMART" id="SM00043">
    <property type="entry name" value="CY"/>
    <property type="match status" value="1"/>
</dbReference>
<dbReference type="CDD" id="cd00042">
    <property type="entry name" value="CY"/>
    <property type="match status" value="1"/>
</dbReference>
<proteinExistence type="inferred from homology"/>
<dbReference type="InterPro" id="IPR001713">
    <property type="entry name" value="Prot_inh_stefin"/>
</dbReference>
<protein>
    <submittedName>
        <fullName evidence="8">Cystatin A</fullName>
    </submittedName>
</protein>
<reference evidence="8 9" key="1">
    <citation type="submission" date="2009-11" db="EMBL/GenBank/DDBJ databases">
        <authorList>
            <consortium name="Porcine genome sequencing project"/>
        </authorList>
    </citation>
    <scope>NUCLEOTIDE SEQUENCE [LARGE SCALE GENOMIC DNA]</scope>
    <source>
        <strain evidence="8 9">Duroc</strain>
    </source>
</reference>
<dbReference type="InterPro" id="IPR046350">
    <property type="entry name" value="Cystatin_sf"/>
</dbReference>
<comment type="subcellular location">
    <subcellularLocation>
        <location evidence="1">Cytoplasm</location>
    </subcellularLocation>
</comment>
<dbReference type="Proteomes" id="UP000008227">
    <property type="component" value="Chromosome 13"/>
</dbReference>
<dbReference type="ExpressionAtlas" id="A0A5S8LC35">
    <property type="expression patterns" value="baseline and differential"/>
</dbReference>
<evidence type="ECO:0000256" key="6">
    <source>
        <dbReference type="SAM" id="MobiDB-lite"/>
    </source>
</evidence>
<dbReference type="PANTHER" id="PTHR11414">
    <property type="entry name" value="CYSTATIN FAMILY MEMBER"/>
    <property type="match status" value="1"/>
</dbReference>
<dbReference type="EMBL" id="AEMK02000089">
    <property type="status" value="NOT_ANNOTATED_CDS"/>
    <property type="molecule type" value="Genomic_DNA"/>
</dbReference>
<keyword evidence="4" id="KW-0646">Protease inhibitor</keyword>
<accession>A0A5S8LC35</accession>
<keyword evidence="9" id="KW-1185">Reference proteome</keyword>
<evidence type="ECO:0000313" key="8">
    <source>
        <dbReference type="Ensembl" id="ENSSSCP00000027834"/>
    </source>
</evidence>
<name>A0A5S8LC35_PIG</name>
<dbReference type="InterPro" id="IPR000010">
    <property type="entry name" value="Cystatin_dom"/>
</dbReference>
<dbReference type="PRINTS" id="PR00295">
    <property type="entry name" value="STEFINA"/>
</dbReference>
<evidence type="ECO:0000313" key="9">
    <source>
        <dbReference type="Proteomes" id="UP000008227"/>
    </source>
</evidence>
<dbReference type="InterPro" id="IPR018073">
    <property type="entry name" value="Prot_inh_cystat_CS"/>
</dbReference>
<dbReference type="FunFam" id="3.10.450.10:FF:000001">
    <property type="entry name" value="Cystatin-A"/>
    <property type="match status" value="1"/>
</dbReference>
<keyword evidence="3" id="KW-0963">Cytoplasm</keyword>
<keyword evidence="5" id="KW-0789">Thiol protease inhibitor</keyword>
<dbReference type="Bgee" id="ENSSSCG00000028871">
    <property type="expression patterns" value="Expressed in penis and 30 other cell types or tissues"/>
</dbReference>
<dbReference type="AlphaFoldDB" id="A0A5S8LC35"/>
<dbReference type="GO" id="GO:0005737">
    <property type="term" value="C:cytoplasm"/>
    <property type="evidence" value="ECO:0007669"/>
    <property type="project" value="UniProtKB-SubCell"/>
</dbReference>
<evidence type="ECO:0000259" key="7">
    <source>
        <dbReference type="SMART" id="SM00043"/>
    </source>
</evidence>
<dbReference type="PANTHER" id="PTHR11414:SF20">
    <property type="entry name" value="CYSTATIN-A"/>
    <property type="match status" value="1"/>
</dbReference>
<evidence type="ECO:0000256" key="3">
    <source>
        <dbReference type="ARBA" id="ARBA00022490"/>
    </source>
</evidence>
<dbReference type="Gene3D" id="3.10.450.10">
    <property type="match status" value="1"/>
</dbReference>
<comment type="similarity">
    <text evidence="2">Belongs to the cystatin family.</text>
</comment>
<dbReference type="PROSITE" id="PS00287">
    <property type="entry name" value="CYSTATIN"/>
    <property type="match status" value="1"/>
</dbReference>
<dbReference type="GeneTree" id="ENSGT00940000155717"/>
<evidence type="ECO:0000256" key="5">
    <source>
        <dbReference type="ARBA" id="ARBA00022704"/>
    </source>
</evidence>
<gene>
    <name evidence="8" type="primary">CSTA</name>
</gene>
<dbReference type="Pfam" id="PF00031">
    <property type="entry name" value="Cystatin"/>
    <property type="match status" value="1"/>
</dbReference>
<dbReference type="Ensembl" id="ENSSSCT00000023416.3">
    <property type="protein sequence ID" value="ENSSSCP00000027834.3"/>
    <property type="gene ID" value="ENSSSCG00000028871.3"/>
</dbReference>
<dbReference type="SUPFAM" id="SSF54403">
    <property type="entry name" value="Cystatin/monellin"/>
    <property type="match status" value="1"/>
</dbReference>
<feature type="region of interest" description="Disordered" evidence="6">
    <location>
        <begin position="1"/>
        <end position="20"/>
    </location>
</feature>
<organism evidence="8 9">
    <name type="scientific">Sus scrofa</name>
    <name type="common">Pig</name>
    <dbReference type="NCBI Taxonomy" id="9823"/>
    <lineage>
        <taxon>Eukaryota</taxon>
        <taxon>Metazoa</taxon>
        <taxon>Chordata</taxon>
        <taxon>Craniata</taxon>
        <taxon>Vertebrata</taxon>
        <taxon>Euteleostomi</taxon>
        <taxon>Mammalia</taxon>
        <taxon>Eutheria</taxon>
        <taxon>Laurasiatheria</taxon>
        <taxon>Artiodactyla</taxon>
        <taxon>Suina</taxon>
        <taxon>Suidae</taxon>
        <taxon>Sus</taxon>
    </lineage>
</organism>
<evidence type="ECO:0000256" key="4">
    <source>
        <dbReference type="ARBA" id="ARBA00022690"/>
    </source>
</evidence>
<feature type="domain" description="Cystatin" evidence="7">
    <location>
        <begin position="6"/>
        <end position="103"/>
    </location>
</feature>
<evidence type="ECO:0000256" key="2">
    <source>
        <dbReference type="ARBA" id="ARBA00009403"/>
    </source>
</evidence>
<evidence type="ECO:0000256" key="1">
    <source>
        <dbReference type="ARBA" id="ARBA00004496"/>
    </source>
</evidence>
<dbReference type="GO" id="GO:0004869">
    <property type="term" value="F:cysteine-type endopeptidase inhibitor activity"/>
    <property type="evidence" value="ECO:0007669"/>
    <property type="project" value="UniProtKB-KW"/>
</dbReference>